<sequence>MSREAGPFDPGPDGKDTHLVLENAHGQLSLWPAWRAVPPGWSARFGPAPHDACARQVDAARG</sequence>
<evidence type="ECO:0000313" key="2">
    <source>
        <dbReference type="EMBL" id="AVH60961.1"/>
    </source>
</evidence>
<dbReference type="EMBL" id="CP026652">
    <property type="protein sequence ID" value="AVH60961.1"/>
    <property type="molecule type" value="Genomic_DNA"/>
</dbReference>
<dbReference type="Gene3D" id="3.90.820.10">
    <property type="entry name" value="Structural Genomics, Unknown Function 30-nov-00 1gh9 Mol_id"/>
    <property type="match status" value="1"/>
</dbReference>
<evidence type="ECO:0000259" key="1">
    <source>
        <dbReference type="SMART" id="SM00923"/>
    </source>
</evidence>
<dbReference type="Proteomes" id="UP000238413">
    <property type="component" value="Chromosome"/>
</dbReference>
<keyword evidence="3" id="KW-1185">Reference proteome</keyword>
<feature type="domain" description="MbtH-like" evidence="1">
    <location>
        <begin position="9"/>
        <end position="59"/>
    </location>
</feature>
<dbReference type="RefSeq" id="WP_099502518.1">
    <property type="nucleotide sequence ID" value="NZ_CP026652.1"/>
</dbReference>
<accession>A0ABM6T1L9</accession>
<dbReference type="SUPFAM" id="SSF160582">
    <property type="entry name" value="MbtH-like"/>
    <property type="match status" value="1"/>
</dbReference>
<dbReference type="SMART" id="SM00923">
    <property type="entry name" value="MbtH"/>
    <property type="match status" value="1"/>
</dbReference>
<dbReference type="InterPro" id="IPR005153">
    <property type="entry name" value="MbtH-like_dom"/>
</dbReference>
<gene>
    <name evidence="2" type="ORF">C4B68_04555</name>
</gene>
<dbReference type="Pfam" id="PF03621">
    <property type="entry name" value="MbtH"/>
    <property type="match status" value="1"/>
</dbReference>
<reference evidence="2 3" key="1">
    <citation type="submission" date="2018-02" db="EMBL/GenBank/DDBJ databases">
        <title>Complete genome sequence of Streptomyces dengpaensis, the producer of angucyclines.</title>
        <authorList>
            <person name="Yumei L."/>
        </authorList>
    </citation>
    <scope>NUCLEOTIDE SEQUENCE [LARGE SCALE GENOMIC DNA]</scope>
    <source>
        <strain evidence="2 3">XZHG99</strain>
    </source>
</reference>
<dbReference type="InterPro" id="IPR038020">
    <property type="entry name" value="MbtH-like_sf"/>
</dbReference>
<organism evidence="2 3">
    <name type="scientific">Streptomyces dengpaensis</name>
    <dbReference type="NCBI Taxonomy" id="2049881"/>
    <lineage>
        <taxon>Bacteria</taxon>
        <taxon>Bacillati</taxon>
        <taxon>Actinomycetota</taxon>
        <taxon>Actinomycetes</taxon>
        <taxon>Kitasatosporales</taxon>
        <taxon>Streptomycetaceae</taxon>
        <taxon>Streptomyces</taxon>
    </lineage>
</organism>
<evidence type="ECO:0000313" key="3">
    <source>
        <dbReference type="Proteomes" id="UP000238413"/>
    </source>
</evidence>
<name>A0ABM6T1L9_9ACTN</name>
<proteinExistence type="predicted"/>
<protein>
    <submittedName>
        <fullName evidence="2">MbtH family protein</fullName>
    </submittedName>
</protein>